<organism evidence="2 3">
    <name type="scientific">Rhizopus oryzae</name>
    <name type="common">Mucormycosis agent</name>
    <name type="synonym">Rhizopus arrhizus var. delemar</name>
    <dbReference type="NCBI Taxonomy" id="64495"/>
    <lineage>
        <taxon>Eukaryota</taxon>
        <taxon>Fungi</taxon>
        <taxon>Fungi incertae sedis</taxon>
        <taxon>Mucoromycota</taxon>
        <taxon>Mucoromycotina</taxon>
        <taxon>Mucoromycetes</taxon>
        <taxon>Mucorales</taxon>
        <taxon>Mucorineae</taxon>
        <taxon>Rhizopodaceae</taxon>
        <taxon>Rhizopus</taxon>
    </lineage>
</organism>
<accession>A0A9P7BM79</accession>
<name>A0A9P7BM79_RHIOR</name>
<protein>
    <submittedName>
        <fullName evidence="2">Uncharacterized protein</fullName>
    </submittedName>
</protein>
<dbReference type="Proteomes" id="UP000716291">
    <property type="component" value="Unassembled WGS sequence"/>
</dbReference>
<evidence type="ECO:0000313" key="3">
    <source>
        <dbReference type="Proteomes" id="UP000716291"/>
    </source>
</evidence>
<dbReference type="EMBL" id="JAANQT010003011">
    <property type="protein sequence ID" value="KAG1301544.1"/>
    <property type="molecule type" value="Genomic_DNA"/>
</dbReference>
<reference evidence="2" key="1">
    <citation type="journal article" date="2020" name="Microb. Genom.">
        <title>Genetic diversity of clinical and environmental Mucorales isolates obtained from an investigation of mucormycosis cases among solid organ transplant recipients.</title>
        <authorList>
            <person name="Nguyen M.H."/>
            <person name="Kaul D."/>
            <person name="Muto C."/>
            <person name="Cheng S.J."/>
            <person name="Richter R.A."/>
            <person name="Bruno V.M."/>
            <person name="Liu G."/>
            <person name="Beyhan S."/>
            <person name="Sundermann A.J."/>
            <person name="Mounaud S."/>
            <person name="Pasculle A.W."/>
            <person name="Nierman W.C."/>
            <person name="Driscoll E."/>
            <person name="Cumbie R."/>
            <person name="Clancy C.J."/>
            <person name="Dupont C.L."/>
        </authorList>
    </citation>
    <scope>NUCLEOTIDE SEQUENCE</scope>
    <source>
        <strain evidence="2">GL11</strain>
    </source>
</reference>
<dbReference type="AlphaFoldDB" id="A0A9P7BM79"/>
<proteinExistence type="predicted"/>
<evidence type="ECO:0000313" key="2">
    <source>
        <dbReference type="EMBL" id="KAG1301544.1"/>
    </source>
</evidence>
<gene>
    <name evidence="2" type="ORF">G6F64_011703</name>
</gene>
<feature type="region of interest" description="Disordered" evidence="1">
    <location>
        <begin position="244"/>
        <end position="269"/>
    </location>
</feature>
<evidence type="ECO:0000256" key="1">
    <source>
        <dbReference type="SAM" id="MobiDB-lite"/>
    </source>
</evidence>
<keyword evidence="3" id="KW-1185">Reference proteome</keyword>
<comment type="caution">
    <text evidence="2">The sequence shown here is derived from an EMBL/GenBank/DDBJ whole genome shotgun (WGS) entry which is preliminary data.</text>
</comment>
<sequence>MLLKNQSVFDFISHDLMDTPNSTYKIADADWNGTRSDVLYMPPLSALGSLPPLLIEIQHTIDSQFMQRLIGYSLNVVKVHKTLPIVLVFNVHKISPSNLLLEFTPSSDQKPWLFSFPCTMWAKHCYLVSKETIRGQDSGSPLRPVMALSLFLTEQKSLLHLHSHPHDPTIIQLYEIAFALVCHDQVFEQIFFSSIETICDTNEQLFKRTIDKISSGMDMDRIKRICERGIEYNREIKHRLLNDSSSNSSQELDYPDNLQLGPPPQKKSATHIMSNQDFEFVQQFKDKSTGRMNWKLCLQMGQSRNLLRSFTTSESLRVSYSSISKKKINK</sequence>